<comment type="catalytic activity">
    <reaction evidence="6">
        <text>(2S)-2-hydroxy-3-oxobutyl phosphate + 5-amino-6-(D-ribitylamino)uracil = 6,7-dimethyl-8-(1-D-ribityl)lumazine + phosphate + 2 H2O + H(+)</text>
        <dbReference type="Rhea" id="RHEA:26152"/>
        <dbReference type="ChEBI" id="CHEBI:15377"/>
        <dbReference type="ChEBI" id="CHEBI:15378"/>
        <dbReference type="ChEBI" id="CHEBI:15934"/>
        <dbReference type="ChEBI" id="CHEBI:43474"/>
        <dbReference type="ChEBI" id="CHEBI:58201"/>
        <dbReference type="ChEBI" id="CHEBI:58830"/>
        <dbReference type="EC" id="2.5.1.78"/>
    </reaction>
</comment>
<dbReference type="EC" id="2.5.1.78" evidence="3"/>
<gene>
    <name evidence="8" type="primary">ribH</name>
    <name evidence="8" type="ordered locus">ZICARI_015</name>
</gene>
<evidence type="ECO:0000256" key="4">
    <source>
        <dbReference type="ARBA" id="ARBA00022619"/>
    </source>
</evidence>
<reference evidence="8 9" key="1">
    <citation type="journal article" date="2010" name="Genome Biol. Evol.">
        <title>Functional convergence in reduced genomes of bacterial symbionts spanning 200 My of evolution.</title>
        <authorList>
            <person name="McCutcheon J.P."/>
            <person name="Moran N.A."/>
        </authorList>
    </citation>
    <scope>NUCLEOTIDE SEQUENCE [LARGE SCALE GENOMIC DNA]</scope>
    <source>
        <strain evidence="8 9">CARI</strain>
    </source>
</reference>
<dbReference type="PANTHER" id="PTHR21058">
    <property type="entry name" value="6,7-DIMETHYL-8-RIBITYLLUMAZINE SYNTHASE DMRL SYNTHASE LUMAZINE SYNTHASE"/>
    <property type="match status" value="1"/>
</dbReference>
<dbReference type="KEGG" id="zin:ZICARI_015"/>
<comment type="similarity">
    <text evidence="2">Belongs to the DMRL synthase family.</text>
</comment>
<keyword evidence="7" id="KW-1133">Transmembrane helix</keyword>
<feature type="transmembrane region" description="Helical" evidence="7">
    <location>
        <begin position="57"/>
        <end position="74"/>
    </location>
</feature>
<dbReference type="SUPFAM" id="SSF52121">
    <property type="entry name" value="Lumazine synthase"/>
    <property type="match status" value="1"/>
</dbReference>
<evidence type="ECO:0000313" key="8">
    <source>
        <dbReference type="EMBL" id="ADM89644.1"/>
    </source>
</evidence>
<keyword evidence="5" id="KW-0808">Transferase</keyword>
<keyword evidence="7" id="KW-0812">Transmembrane</keyword>
<name>E0TIL7_ZINIC</name>
<evidence type="ECO:0000313" key="9">
    <source>
        <dbReference type="Proteomes" id="UP000001303"/>
    </source>
</evidence>
<evidence type="ECO:0000256" key="7">
    <source>
        <dbReference type="SAM" id="Phobius"/>
    </source>
</evidence>
<evidence type="ECO:0000256" key="1">
    <source>
        <dbReference type="ARBA" id="ARBA00004917"/>
    </source>
</evidence>
<dbReference type="PANTHER" id="PTHR21058:SF0">
    <property type="entry name" value="6,7-DIMETHYL-8-RIBITYLLUMAZINE SYNTHASE"/>
    <property type="match status" value="1"/>
</dbReference>
<dbReference type="STRING" id="871271.ZICARI_015"/>
<feature type="transmembrane region" description="Helical" evidence="7">
    <location>
        <begin position="94"/>
        <end position="112"/>
    </location>
</feature>
<evidence type="ECO:0000256" key="6">
    <source>
        <dbReference type="ARBA" id="ARBA00048785"/>
    </source>
</evidence>
<organism evidence="8 9">
    <name type="scientific">Zinderia insecticola (strain CARI)</name>
    <dbReference type="NCBI Taxonomy" id="871271"/>
    <lineage>
        <taxon>Bacteria</taxon>
        <taxon>Pseudomonadati</taxon>
        <taxon>Pseudomonadota</taxon>
        <taxon>Betaproteobacteria</taxon>
        <taxon>Burkholderiales</taxon>
        <taxon>Oxalobacteraceae</taxon>
        <taxon>Candidatus Zinderia</taxon>
    </lineage>
</organism>
<dbReference type="Pfam" id="PF00885">
    <property type="entry name" value="DMRL_synthase"/>
    <property type="match status" value="1"/>
</dbReference>
<evidence type="ECO:0000256" key="2">
    <source>
        <dbReference type="ARBA" id="ARBA00007424"/>
    </source>
</evidence>
<dbReference type="GO" id="GO:0009231">
    <property type="term" value="P:riboflavin biosynthetic process"/>
    <property type="evidence" value="ECO:0007669"/>
    <property type="project" value="UniProtKB-UniPathway"/>
</dbReference>
<evidence type="ECO:0000256" key="3">
    <source>
        <dbReference type="ARBA" id="ARBA00012664"/>
    </source>
</evidence>
<dbReference type="AlphaFoldDB" id="E0TIL7"/>
<dbReference type="UniPathway" id="UPA00275">
    <property type="reaction ID" value="UER00404"/>
</dbReference>
<dbReference type="HOGENOM" id="CLU_1758139_0_0_4"/>
<keyword evidence="7" id="KW-0472">Membrane</keyword>
<dbReference type="GO" id="GO:0000906">
    <property type="term" value="F:6,7-dimethyl-8-ribityllumazine synthase activity"/>
    <property type="evidence" value="ECO:0007669"/>
    <property type="project" value="UniProtKB-EC"/>
</dbReference>
<accession>E0TIL7</accession>
<proteinExistence type="inferred from homology"/>
<dbReference type="Gene3D" id="3.40.50.960">
    <property type="entry name" value="Lumazine/riboflavin synthase"/>
    <property type="match status" value="1"/>
</dbReference>
<protein>
    <recommendedName>
        <fullName evidence="3">6,7-dimethyl-8-ribityllumazine synthase</fullName>
        <ecNumber evidence="3">2.5.1.78</ecNumber>
    </recommendedName>
</protein>
<dbReference type="InterPro" id="IPR034964">
    <property type="entry name" value="LS"/>
</dbReference>
<sequence length="148" mass="17530">MNKVKGLLIISCYNNKLCSLLLESIFKHMIIYKINEKNLIYLKIPGSLEFSWIIKKLLNFNFINFIFVLGIIIKGKTIHYKLVSNISYYYINKLSYNINIPLINLLITINNVNQFLNRIKYNILNSIYNILKISNLNKILLWELQQIN</sequence>
<dbReference type="Proteomes" id="UP000001303">
    <property type="component" value="Chromosome"/>
</dbReference>
<dbReference type="EMBL" id="CP002161">
    <property type="protein sequence ID" value="ADM89644.1"/>
    <property type="molecule type" value="Genomic_DNA"/>
</dbReference>
<keyword evidence="9" id="KW-1185">Reference proteome</keyword>
<dbReference type="GO" id="GO:0009349">
    <property type="term" value="C:riboflavin synthase complex"/>
    <property type="evidence" value="ECO:0007669"/>
    <property type="project" value="InterPro"/>
</dbReference>
<dbReference type="InterPro" id="IPR036467">
    <property type="entry name" value="LS/RS_sf"/>
</dbReference>
<keyword evidence="4" id="KW-0686">Riboflavin biosynthesis</keyword>
<evidence type="ECO:0000256" key="5">
    <source>
        <dbReference type="ARBA" id="ARBA00022679"/>
    </source>
</evidence>
<dbReference type="GO" id="GO:0005829">
    <property type="term" value="C:cytosol"/>
    <property type="evidence" value="ECO:0007669"/>
    <property type="project" value="TreeGrafter"/>
</dbReference>
<dbReference type="InterPro" id="IPR002180">
    <property type="entry name" value="LS/RS"/>
</dbReference>
<comment type="pathway">
    <text evidence="1">Cofactor biosynthesis; riboflavin biosynthesis; riboflavin from 2-hydroxy-3-oxobutyl phosphate and 5-amino-6-(D-ribitylamino)uracil: step 1/2.</text>
</comment>